<comment type="caution">
    <text evidence="1">The sequence shown here is derived from an EMBL/GenBank/DDBJ whole genome shotgun (WGS) entry which is preliminary data.</text>
</comment>
<organism evidence="1 2">
    <name type="scientific">Dermatophagoides farinae</name>
    <name type="common">American house dust mite</name>
    <dbReference type="NCBI Taxonomy" id="6954"/>
    <lineage>
        <taxon>Eukaryota</taxon>
        <taxon>Metazoa</taxon>
        <taxon>Ecdysozoa</taxon>
        <taxon>Arthropoda</taxon>
        <taxon>Chelicerata</taxon>
        <taxon>Arachnida</taxon>
        <taxon>Acari</taxon>
        <taxon>Acariformes</taxon>
        <taxon>Sarcoptiformes</taxon>
        <taxon>Astigmata</taxon>
        <taxon>Psoroptidia</taxon>
        <taxon>Analgoidea</taxon>
        <taxon>Pyroglyphidae</taxon>
        <taxon>Dermatophagoidinae</taxon>
        <taxon>Dermatophagoides</taxon>
    </lineage>
</organism>
<evidence type="ECO:0000313" key="1">
    <source>
        <dbReference type="EMBL" id="KAH9516817.1"/>
    </source>
</evidence>
<dbReference type="EMBL" id="ASGP02000003">
    <property type="protein sequence ID" value="KAH9516817.1"/>
    <property type="molecule type" value="Genomic_DNA"/>
</dbReference>
<keyword evidence="2" id="KW-1185">Reference proteome</keyword>
<dbReference type="AlphaFoldDB" id="A0A922I0J6"/>
<name>A0A922I0J6_DERFA</name>
<reference evidence="1" key="2">
    <citation type="journal article" date="2022" name="Res Sq">
        <title>Comparative Genomics Reveals Insights into the Divergent Evolution of Astigmatic Mites and Household Pest Adaptations.</title>
        <authorList>
            <person name="Xiong Q."/>
            <person name="Wan A.T.-Y."/>
            <person name="Liu X.-Y."/>
            <person name="Fung C.S.-H."/>
            <person name="Xiao X."/>
            <person name="Malainual N."/>
            <person name="Hou J."/>
            <person name="Wang L."/>
            <person name="Wang M."/>
            <person name="Yang K."/>
            <person name="Cui Y."/>
            <person name="Leung E."/>
            <person name="Nong W."/>
            <person name="Shin S.-K."/>
            <person name="Au S."/>
            <person name="Jeong K.Y."/>
            <person name="Chew F.T."/>
            <person name="Hui J."/>
            <person name="Leung T.F."/>
            <person name="Tungtrongchitr A."/>
            <person name="Zhong N."/>
            <person name="Liu Z."/>
            <person name="Tsui S."/>
        </authorList>
    </citation>
    <scope>NUCLEOTIDE SEQUENCE</scope>
    <source>
        <strain evidence="1">Derf</strain>
        <tissue evidence="1">Whole organism</tissue>
    </source>
</reference>
<proteinExistence type="predicted"/>
<reference evidence="1" key="1">
    <citation type="submission" date="2013-05" db="EMBL/GenBank/DDBJ databases">
        <authorList>
            <person name="Yim A.K.Y."/>
            <person name="Chan T.F."/>
            <person name="Ji K.M."/>
            <person name="Liu X.Y."/>
            <person name="Zhou J.W."/>
            <person name="Li R.Q."/>
            <person name="Yang K.Y."/>
            <person name="Li J."/>
            <person name="Li M."/>
            <person name="Law P.T.W."/>
            <person name="Wu Y.L."/>
            <person name="Cai Z.L."/>
            <person name="Qin H."/>
            <person name="Bao Y."/>
            <person name="Leung R.K.K."/>
            <person name="Ng P.K.S."/>
            <person name="Zou J."/>
            <person name="Zhong X.J."/>
            <person name="Ran P.X."/>
            <person name="Zhong N.S."/>
            <person name="Liu Z.G."/>
            <person name="Tsui S.K.W."/>
        </authorList>
    </citation>
    <scope>NUCLEOTIDE SEQUENCE</scope>
    <source>
        <strain evidence="1">Derf</strain>
        <tissue evidence="1">Whole organism</tissue>
    </source>
</reference>
<gene>
    <name evidence="1" type="ORF">DERF_007536</name>
</gene>
<protein>
    <submittedName>
        <fullName evidence="1">Uncharacterized protein</fullName>
    </submittedName>
</protein>
<dbReference type="Proteomes" id="UP000790347">
    <property type="component" value="Unassembled WGS sequence"/>
</dbReference>
<evidence type="ECO:0000313" key="2">
    <source>
        <dbReference type="Proteomes" id="UP000790347"/>
    </source>
</evidence>
<sequence>MLSLMGYIAAKITANDTMPSRIAAISFSILYLSNACNAVLMASSCISSLMSAFLTTAFLSPDIFFSFSLECKSNSNY</sequence>
<accession>A0A922I0J6</accession>